<sequence>MLEIRGHLRSSCPLGEDYSGLCFRCGGSDHVARNCNVSPDVRSVSPKEGIITIDWDPTFVQQDMGRRGFNLPFL</sequence>
<dbReference type="AlphaFoldDB" id="A0A0J7KMP4"/>
<dbReference type="PaxDb" id="67767-A0A0J7KMP4"/>
<evidence type="ECO:0000256" key="1">
    <source>
        <dbReference type="PROSITE-ProRule" id="PRU00047"/>
    </source>
</evidence>
<protein>
    <submittedName>
        <fullName evidence="3">Gag protein</fullName>
    </submittedName>
</protein>
<dbReference type="PROSITE" id="PS50158">
    <property type="entry name" value="ZF_CCHC"/>
    <property type="match status" value="1"/>
</dbReference>
<evidence type="ECO:0000313" key="4">
    <source>
        <dbReference type="Proteomes" id="UP000036403"/>
    </source>
</evidence>
<reference evidence="3 4" key="1">
    <citation type="submission" date="2015-04" db="EMBL/GenBank/DDBJ databases">
        <title>Lasius niger genome sequencing.</title>
        <authorList>
            <person name="Konorov E.A."/>
            <person name="Nikitin M.A."/>
            <person name="Kirill M.V."/>
            <person name="Chang P."/>
        </authorList>
    </citation>
    <scope>NUCLEOTIDE SEQUENCE [LARGE SCALE GENOMIC DNA]</scope>
    <source>
        <tissue evidence="3">Whole</tissue>
    </source>
</reference>
<dbReference type="GO" id="GO:0008270">
    <property type="term" value="F:zinc ion binding"/>
    <property type="evidence" value="ECO:0007669"/>
    <property type="project" value="UniProtKB-KW"/>
</dbReference>
<dbReference type="InterPro" id="IPR036875">
    <property type="entry name" value="Znf_CCHC_sf"/>
</dbReference>
<dbReference type="OrthoDB" id="7554612at2759"/>
<dbReference type="EMBL" id="LBMM01005435">
    <property type="protein sequence ID" value="KMQ91526.1"/>
    <property type="molecule type" value="Genomic_DNA"/>
</dbReference>
<gene>
    <name evidence="3" type="ORF">RF55_8594</name>
</gene>
<organism evidence="3 4">
    <name type="scientific">Lasius niger</name>
    <name type="common">Black garden ant</name>
    <dbReference type="NCBI Taxonomy" id="67767"/>
    <lineage>
        <taxon>Eukaryota</taxon>
        <taxon>Metazoa</taxon>
        <taxon>Ecdysozoa</taxon>
        <taxon>Arthropoda</taxon>
        <taxon>Hexapoda</taxon>
        <taxon>Insecta</taxon>
        <taxon>Pterygota</taxon>
        <taxon>Neoptera</taxon>
        <taxon>Endopterygota</taxon>
        <taxon>Hymenoptera</taxon>
        <taxon>Apocrita</taxon>
        <taxon>Aculeata</taxon>
        <taxon>Formicoidea</taxon>
        <taxon>Formicidae</taxon>
        <taxon>Formicinae</taxon>
        <taxon>Lasius</taxon>
        <taxon>Lasius</taxon>
    </lineage>
</organism>
<name>A0A0J7KMP4_LASNI</name>
<feature type="domain" description="CCHC-type" evidence="2">
    <location>
        <begin position="22"/>
        <end position="35"/>
    </location>
</feature>
<evidence type="ECO:0000313" key="3">
    <source>
        <dbReference type="EMBL" id="KMQ91526.1"/>
    </source>
</evidence>
<keyword evidence="1" id="KW-0862">Zinc</keyword>
<dbReference type="SUPFAM" id="SSF57756">
    <property type="entry name" value="Retrovirus zinc finger-like domains"/>
    <property type="match status" value="1"/>
</dbReference>
<keyword evidence="4" id="KW-1185">Reference proteome</keyword>
<dbReference type="Gene3D" id="4.10.60.10">
    <property type="entry name" value="Zinc finger, CCHC-type"/>
    <property type="match status" value="1"/>
</dbReference>
<keyword evidence="1" id="KW-0479">Metal-binding</keyword>
<dbReference type="Proteomes" id="UP000036403">
    <property type="component" value="Unassembled WGS sequence"/>
</dbReference>
<comment type="caution">
    <text evidence="3">The sequence shown here is derived from an EMBL/GenBank/DDBJ whole genome shotgun (WGS) entry which is preliminary data.</text>
</comment>
<dbReference type="Pfam" id="PF00098">
    <property type="entry name" value="zf-CCHC"/>
    <property type="match status" value="1"/>
</dbReference>
<evidence type="ECO:0000259" key="2">
    <source>
        <dbReference type="PROSITE" id="PS50158"/>
    </source>
</evidence>
<proteinExistence type="predicted"/>
<dbReference type="InterPro" id="IPR001878">
    <property type="entry name" value="Znf_CCHC"/>
</dbReference>
<accession>A0A0J7KMP4</accession>
<dbReference type="GO" id="GO:0003676">
    <property type="term" value="F:nucleic acid binding"/>
    <property type="evidence" value="ECO:0007669"/>
    <property type="project" value="InterPro"/>
</dbReference>
<keyword evidence="1" id="KW-0863">Zinc-finger</keyword>